<gene>
    <name evidence="3" type="ORF">RKE40_12715</name>
</gene>
<dbReference type="EMBL" id="JAWDID010000016">
    <property type="protein sequence ID" value="MDU0340755.1"/>
    <property type="molecule type" value="Genomic_DNA"/>
</dbReference>
<keyword evidence="1" id="KW-1133">Transmembrane helix</keyword>
<sequence>MSLNKIESAQGLRIRSTQDFAAGLFMIGLAGLALFLSRDLATGTLRQLGPGMLPKSFAVICAALGLLLSINSLRYKGEKLAGWSWRGVLFVLGAACLFGLTIRGFEIGPLKVPALGMLVSGPLVVFVSGLAAEDVKLKELTIFAIAMTIACALLFKYALSLPIPLAPWLFGI</sequence>
<evidence type="ECO:0000259" key="2">
    <source>
        <dbReference type="Pfam" id="PF07331"/>
    </source>
</evidence>
<evidence type="ECO:0000256" key="1">
    <source>
        <dbReference type="SAM" id="Phobius"/>
    </source>
</evidence>
<protein>
    <submittedName>
        <fullName evidence="3">Tripartite tricarboxylate transporter TctB family protein</fullName>
    </submittedName>
</protein>
<accession>A0ABU3S8S1</accession>
<organism evidence="3 4">
    <name type="scientific">Bosea rubneri</name>
    <dbReference type="NCBI Taxonomy" id="3075434"/>
    <lineage>
        <taxon>Bacteria</taxon>
        <taxon>Pseudomonadati</taxon>
        <taxon>Pseudomonadota</taxon>
        <taxon>Alphaproteobacteria</taxon>
        <taxon>Hyphomicrobiales</taxon>
        <taxon>Boseaceae</taxon>
        <taxon>Bosea</taxon>
    </lineage>
</organism>
<name>A0ABU3S8S1_9HYPH</name>
<dbReference type="Proteomes" id="UP001254257">
    <property type="component" value="Unassembled WGS sequence"/>
</dbReference>
<feature type="transmembrane region" description="Helical" evidence="1">
    <location>
        <begin position="20"/>
        <end position="36"/>
    </location>
</feature>
<keyword evidence="4" id="KW-1185">Reference proteome</keyword>
<dbReference type="InterPro" id="IPR009936">
    <property type="entry name" value="DUF1468"/>
</dbReference>
<evidence type="ECO:0000313" key="4">
    <source>
        <dbReference type="Proteomes" id="UP001254257"/>
    </source>
</evidence>
<feature type="transmembrane region" description="Helical" evidence="1">
    <location>
        <begin position="56"/>
        <end position="73"/>
    </location>
</feature>
<dbReference type="RefSeq" id="WP_316018606.1">
    <property type="nucleotide sequence ID" value="NZ_JAWDID010000016.1"/>
</dbReference>
<reference evidence="3 4" key="1">
    <citation type="submission" date="2023-09" db="EMBL/GenBank/DDBJ databases">
        <title>Whole genome shotgun sequencing (WGS) of Bosea sp. ZW T0_25, isolated from stored onions (Allium cepa).</title>
        <authorList>
            <person name="Stoll D.A."/>
            <person name="Huch M."/>
        </authorList>
    </citation>
    <scope>NUCLEOTIDE SEQUENCE [LARGE SCALE GENOMIC DNA]</scope>
    <source>
        <strain evidence="3 4">ZW T0_25</strain>
    </source>
</reference>
<keyword evidence="1" id="KW-0812">Transmembrane</keyword>
<feature type="transmembrane region" description="Helical" evidence="1">
    <location>
        <begin position="140"/>
        <end position="159"/>
    </location>
</feature>
<feature type="domain" description="DUF1468" evidence="2">
    <location>
        <begin position="21"/>
        <end position="164"/>
    </location>
</feature>
<feature type="transmembrane region" description="Helical" evidence="1">
    <location>
        <begin position="85"/>
        <end position="102"/>
    </location>
</feature>
<dbReference type="Pfam" id="PF07331">
    <property type="entry name" value="TctB"/>
    <property type="match status" value="1"/>
</dbReference>
<evidence type="ECO:0000313" key="3">
    <source>
        <dbReference type="EMBL" id="MDU0340755.1"/>
    </source>
</evidence>
<proteinExistence type="predicted"/>
<feature type="transmembrane region" description="Helical" evidence="1">
    <location>
        <begin position="114"/>
        <end position="133"/>
    </location>
</feature>
<keyword evidence="1" id="KW-0472">Membrane</keyword>
<comment type="caution">
    <text evidence="3">The sequence shown here is derived from an EMBL/GenBank/DDBJ whole genome shotgun (WGS) entry which is preliminary data.</text>
</comment>